<evidence type="ECO:0000313" key="3">
    <source>
        <dbReference type="Proteomes" id="UP000282760"/>
    </source>
</evidence>
<reference evidence="2 3" key="1">
    <citation type="submission" date="2017-11" db="EMBL/GenBank/DDBJ databases">
        <title>Effect of PGPRs.</title>
        <authorList>
            <person name="Oliva R."/>
            <person name="Nong J."/>
            <person name="Roman V."/>
        </authorList>
    </citation>
    <scope>NUCLEOTIDE SEQUENCE [LARGE SCALE GENOMIC DNA]</scope>
    <source>
        <strain evidence="2">Inb918</strain>
    </source>
</reference>
<sequence>MLTILQNTPIRVYLIFLLVVCFGIKAFSPRRESRASMLITPPAFLAWSLYSLNLSINPALFFSTWLGALLLGGLSAWLVFSRRGVVLDDSATGLIMPGTTKILIMYLMFFSANYYFGYQNDVNPERSASPDMLLLKGGIAGFMCGLIGTRSLKLYWTLRGLTSRRLPENAVANE</sequence>
<keyword evidence="1" id="KW-0812">Transmembrane</keyword>
<proteinExistence type="predicted"/>
<dbReference type="Proteomes" id="UP000282760">
    <property type="component" value="Chromosome"/>
</dbReference>
<evidence type="ECO:0008006" key="4">
    <source>
        <dbReference type="Google" id="ProtNLM"/>
    </source>
</evidence>
<organism evidence="2 3">
    <name type="scientific">Pseudomonas syringae</name>
    <dbReference type="NCBI Taxonomy" id="317"/>
    <lineage>
        <taxon>Bacteria</taxon>
        <taxon>Pseudomonadati</taxon>
        <taxon>Pseudomonadota</taxon>
        <taxon>Gammaproteobacteria</taxon>
        <taxon>Pseudomonadales</taxon>
        <taxon>Pseudomonadaceae</taxon>
        <taxon>Pseudomonas</taxon>
    </lineage>
</organism>
<feature type="transmembrane region" description="Helical" evidence="1">
    <location>
        <begin position="59"/>
        <end position="80"/>
    </location>
</feature>
<evidence type="ECO:0000256" key="1">
    <source>
        <dbReference type="SAM" id="Phobius"/>
    </source>
</evidence>
<keyword evidence="1" id="KW-1133">Transmembrane helix</keyword>
<accession>A0A3T0JZG1</accession>
<protein>
    <recommendedName>
        <fullName evidence="4">DUF1453 domain-containing protein</fullName>
    </recommendedName>
</protein>
<feature type="transmembrane region" description="Helical" evidence="1">
    <location>
        <begin position="12"/>
        <end position="28"/>
    </location>
</feature>
<keyword evidence="1" id="KW-0472">Membrane</keyword>
<name>A0A3T0JZG1_PSESX</name>
<evidence type="ECO:0000313" key="2">
    <source>
        <dbReference type="EMBL" id="AZV28875.1"/>
    </source>
</evidence>
<dbReference type="AlphaFoldDB" id="A0A3T0JZG1"/>
<feature type="transmembrane region" description="Helical" evidence="1">
    <location>
        <begin position="92"/>
        <end position="117"/>
    </location>
</feature>
<dbReference type="EMBL" id="CP024646">
    <property type="protein sequence ID" value="AZV28875.1"/>
    <property type="molecule type" value="Genomic_DNA"/>
</dbReference>
<gene>
    <name evidence="2" type="ORF">CT157_23545</name>
</gene>